<keyword evidence="4 5" id="KW-0687">Ribonucleoprotein</keyword>
<dbReference type="InterPro" id="IPR042105">
    <property type="entry name" value="Ribosomal_bL31_sf"/>
</dbReference>
<dbReference type="InterPro" id="IPR002150">
    <property type="entry name" value="Ribosomal_bL31"/>
</dbReference>
<dbReference type="InterPro" id="IPR034704">
    <property type="entry name" value="Ribosomal_bL28/bL31-like_sf"/>
</dbReference>
<dbReference type="GO" id="GO:0003735">
    <property type="term" value="F:structural constituent of ribosome"/>
    <property type="evidence" value="ECO:0007669"/>
    <property type="project" value="InterPro"/>
</dbReference>
<gene>
    <name evidence="6" type="primary">rpmE</name>
    <name evidence="6" type="ORF">FPL22_00860</name>
</gene>
<dbReference type="GO" id="GO:0005840">
    <property type="term" value="C:ribosome"/>
    <property type="evidence" value="ECO:0007669"/>
    <property type="project" value="UniProtKB-KW"/>
</dbReference>
<evidence type="ECO:0000256" key="2">
    <source>
        <dbReference type="ARBA" id="ARBA00011838"/>
    </source>
</evidence>
<keyword evidence="3 5" id="KW-0689">Ribosomal protein</keyword>
<comment type="subunit">
    <text evidence="2">Part of the 50S ribosomal subunit.</text>
</comment>
<dbReference type="Pfam" id="PF01197">
    <property type="entry name" value="Ribosomal_L31"/>
    <property type="match status" value="1"/>
</dbReference>
<dbReference type="Proteomes" id="UP000315648">
    <property type="component" value="Unassembled WGS sequence"/>
</dbReference>
<dbReference type="SUPFAM" id="SSF143800">
    <property type="entry name" value="L28p-like"/>
    <property type="match status" value="1"/>
</dbReference>
<dbReference type="PANTHER" id="PTHR33280">
    <property type="entry name" value="50S RIBOSOMAL PROTEIN L31, CHLOROPLASTIC"/>
    <property type="match status" value="1"/>
</dbReference>
<sequence length="85" mass="9399">MKAEGHPALNNVCYLDVSSGKRFLTKSTMKSARKEVIDGVEHFVVLRDVTSDSHPAYTGEKRIVDTAGRVEKFTSKFKRGAAKAK</sequence>
<dbReference type="GO" id="GO:0006412">
    <property type="term" value="P:translation"/>
    <property type="evidence" value="ECO:0007669"/>
    <property type="project" value="InterPro"/>
</dbReference>
<dbReference type="RefSeq" id="WP_144228233.1">
    <property type="nucleotide sequence ID" value="NZ_CBCRVV010000001.1"/>
</dbReference>
<evidence type="ECO:0000256" key="5">
    <source>
        <dbReference type="RuleBase" id="RU000564"/>
    </source>
</evidence>
<dbReference type="PRINTS" id="PR01249">
    <property type="entry name" value="RIBOSOMALL31"/>
</dbReference>
<comment type="similarity">
    <text evidence="1">Belongs to the bacterial ribosomal protein bL31 family. Type B subfamily.</text>
</comment>
<dbReference type="AlphaFoldDB" id="A0A556QML3"/>
<dbReference type="NCBIfam" id="NF002462">
    <property type="entry name" value="PRK01678.1"/>
    <property type="match status" value="1"/>
</dbReference>
<evidence type="ECO:0000313" key="6">
    <source>
        <dbReference type="EMBL" id="TSJ77891.1"/>
    </source>
</evidence>
<dbReference type="OrthoDB" id="9803251at2"/>
<proteinExistence type="inferred from homology"/>
<dbReference type="EMBL" id="VMBG01000001">
    <property type="protein sequence ID" value="TSJ77891.1"/>
    <property type="molecule type" value="Genomic_DNA"/>
</dbReference>
<dbReference type="InterPro" id="IPR027493">
    <property type="entry name" value="Ribosomal_bL31_B"/>
</dbReference>
<dbReference type="NCBIfam" id="TIGR00105">
    <property type="entry name" value="L31"/>
    <property type="match status" value="1"/>
</dbReference>
<evidence type="ECO:0000256" key="4">
    <source>
        <dbReference type="ARBA" id="ARBA00023274"/>
    </source>
</evidence>
<dbReference type="GO" id="GO:1990904">
    <property type="term" value="C:ribonucleoprotein complex"/>
    <property type="evidence" value="ECO:0007669"/>
    <property type="project" value="UniProtKB-KW"/>
</dbReference>
<protein>
    <recommendedName>
        <fullName evidence="5">50S ribosomal protein L31</fullName>
    </recommendedName>
</protein>
<accession>A0A556QML3</accession>
<evidence type="ECO:0000313" key="7">
    <source>
        <dbReference type="Proteomes" id="UP000315648"/>
    </source>
</evidence>
<keyword evidence="7" id="KW-1185">Reference proteome</keyword>
<organism evidence="6 7">
    <name type="scientific">Rariglobus hedericola</name>
    <dbReference type="NCBI Taxonomy" id="2597822"/>
    <lineage>
        <taxon>Bacteria</taxon>
        <taxon>Pseudomonadati</taxon>
        <taxon>Verrucomicrobiota</taxon>
        <taxon>Opitutia</taxon>
        <taxon>Opitutales</taxon>
        <taxon>Opitutaceae</taxon>
        <taxon>Rariglobus</taxon>
    </lineage>
</organism>
<evidence type="ECO:0000256" key="3">
    <source>
        <dbReference type="ARBA" id="ARBA00022980"/>
    </source>
</evidence>
<dbReference type="Gene3D" id="4.10.830.30">
    <property type="entry name" value="Ribosomal protein L31"/>
    <property type="match status" value="1"/>
</dbReference>
<name>A0A556QML3_9BACT</name>
<dbReference type="PROSITE" id="PS01143">
    <property type="entry name" value="RIBOSOMAL_L31"/>
    <property type="match status" value="1"/>
</dbReference>
<evidence type="ECO:0000256" key="1">
    <source>
        <dbReference type="ARBA" id="ARBA00008196"/>
    </source>
</evidence>
<dbReference type="PANTHER" id="PTHR33280:SF1">
    <property type="entry name" value="LARGE RIBOSOMAL SUBUNIT PROTEIN BL31C"/>
    <property type="match status" value="1"/>
</dbReference>
<reference evidence="6 7" key="1">
    <citation type="submission" date="2019-07" db="EMBL/GenBank/DDBJ databases">
        <title>Description of 53C-WASEF.</title>
        <authorList>
            <person name="Pitt A."/>
            <person name="Hahn M.W."/>
        </authorList>
    </citation>
    <scope>NUCLEOTIDE SEQUENCE [LARGE SCALE GENOMIC DNA]</scope>
    <source>
        <strain evidence="6 7">53C-WASEF</strain>
    </source>
</reference>
<comment type="caution">
    <text evidence="6">The sequence shown here is derived from an EMBL/GenBank/DDBJ whole genome shotgun (WGS) entry which is preliminary data.</text>
</comment>